<evidence type="ECO:0000256" key="9">
    <source>
        <dbReference type="ARBA" id="ARBA00023136"/>
    </source>
</evidence>
<keyword evidence="4" id="KW-1003">Cell membrane</keyword>
<evidence type="ECO:0000313" key="12">
    <source>
        <dbReference type="EMBL" id="MBB6410735.1"/>
    </source>
</evidence>
<dbReference type="RefSeq" id="WP_343068176.1">
    <property type="nucleotide sequence ID" value="NZ_JACHEF010000003.1"/>
</dbReference>
<dbReference type="PROSITE" id="PS52015">
    <property type="entry name" value="TONB_CTD"/>
    <property type="match status" value="1"/>
</dbReference>
<evidence type="ECO:0000256" key="7">
    <source>
        <dbReference type="ARBA" id="ARBA00022927"/>
    </source>
</evidence>
<dbReference type="GO" id="GO:0098797">
    <property type="term" value="C:plasma membrane protein complex"/>
    <property type="evidence" value="ECO:0007669"/>
    <property type="project" value="TreeGrafter"/>
</dbReference>
<evidence type="ECO:0000256" key="3">
    <source>
        <dbReference type="ARBA" id="ARBA00022448"/>
    </source>
</evidence>
<comment type="subcellular location">
    <subcellularLocation>
        <location evidence="1">Cell inner membrane</location>
        <topology evidence="1">Single-pass membrane protein</topology>
        <orientation evidence="1">Periplasmic side</orientation>
    </subcellularLocation>
</comment>
<dbReference type="Gene3D" id="3.30.1150.10">
    <property type="match status" value="1"/>
</dbReference>
<keyword evidence="8" id="KW-1133">Transmembrane helix</keyword>
<gene>
    <name evidence="12" type="ORF">HNQ71_003409</name>
</gene>
<evidence type="ECO:0000256" key="5">
    <source>
        <dbReference type="ARBA" id="ARBA00022519"/>
    </source>
</evidence>
<name>A0A841PQP5_9HYPH</name>
<dbReference type="AlphaFoldDB" id="A0A841PQP5"/>
<comment type="caution">
    <text evidence="12">The sequence shown here is derived from an EMBL/GenBank/DDBJ whole genome shotgun (WGS) entry which is preliminary data.</text>
</comment>
<accession>A0A841PQP5</accession>
<proteinExistence type="inferred from homology"/>
<protein>
    <submittedName>
        <fullName evidence="12">Protein TonB</fullName>
    </submittedName>
</protein>
<keyword evidence="3" id="KW-0813">Transport</keyword>
<keyword evidence="13" id="KW-1185">Reference proteome</keyword>
<dbReference type="GO" id="GO:0055085">
    <property type="term" value="P:transmembrane transport"/>
    <property type="evidence" value="ECO:0007669"/>
    <property type="project" value="InterPro"/>
</dbReference>
<dbReference type="EMBL" id="JACHEF010000003">
    <property type="protein sequence ID" value="MBB6410735.1"/>
    <property type="molecule type" value="Genomic_DNA"/>
</dbReference>
<dbReference type="PANTHER" id="PTHR33446">
    <property type="entry name" value="PROTEIN TONB-RELATED"/>
    <property type="match status" value="1"/>
</dbReference>
<organism evidence="12 13">
    <name type="scientific">Mesorhizobium sangaii</name>
    <dbReference type="NCBI Taxonomy" id="505389"/>
    <lineage>
        <taxon>Bacteria</taxon>
        <taxon>Pseudomonadati</taxon>
        <taxon>Pseudomonadota</taxon>
        <taxon>Alphaproteobacteria</taxon>
        <taxon>Hyphomicrobiales</taxon>
        <taxon>Phyllobacteriaceae</taxon>
        <taxon>Mesorhizobium</taxon>
    </lineage>
</organism>
<evidence type="ECO:0000256" key="1">
    <source>
        <dbReference type="ARBA" id="ARBA00004383"/>
    </source>
</evidence>
<feature type="domain" description="TonB C-terminal" evidence="11">
    <location>
        <begin position="280"/>
        <end position="369"/>
    </location>
</feature>
<keyword evidence="7" id="KW-0653">Protein transport</keyword>
<dbReference type="GO" id="GO:0031992">
    <property type="term" value="F:energy transducer activity"/>
    <property type="evidence" value="ECO:0007669"/>
    <property type="project" value="TreeGrafter"/>
</dbReference>
<keyword evidence="5" id="KW-0997">Cell inner membrane</keyword>
<evidence type="ECO:0000256" key="8">
    <source>
        <dbReference type="ARBA" id="ARBA00022989"/>
    </source>
</evidence>
<dbReference type="InterPro" id="IPR006260">
    <property type="entry name" value="TonB/TolA_C"/>
</dbReference>
<evidence type="ECO:0000256" key="10">
    <source>
        <dbReference type="SAM" id="MobiDB-lite"/>
    </source>
</evidence>
<dbReference type="Proteomes" id="UP000556329">
    <property type="component" value="Unassembled WGS sequence"/>
</dbReference>
<evidence type="ECO:0000256" key="2">
    <source>
        <dbReference type="ARBA" id="ARBA00006555"/>
    </source>
</evidence>
<dbReference type="InterPro" id="IPR051045">
    <property type="entry name" value="TonB-dependent_transducer"/>
</dbReference>
<feature type="region of interest" description="Disordered" evidence="10">
    <location>
        <begin position="140"/>
        <end position="182"/>
    </location>
</feature>
<comment type="similarity">
    <text evidence="2">Belongs to the TonB family.</text>
</comment>
<keyword evidence="9" id="KW-0472">Membrane</keyword>
<evidence type="ECO:0000259" key="11">
    <source>
        <dbReference type="PROSITE" id="PS52015"/>
    </source>
</evidence>
<sequence length="369" mass="38327">MGLHPAFLQSAVAWPLAGHGRLPLTANELDLTILLGSQQVSPRDMQDINPLSEASAAELAITPTEALAPLRPSAWNRKWTAAIAASCLLHAAVAAGFLISPPEIFDSQDAMQSEGSDQSGDKVVGSALDQDPTAVNVTLVPNTQPAKPEPEKAAKPAPATQRSEPETAKPPVKPLPEAVKQPAAAPDILVAGAPRLDDQSVAPKTETPAQPTVQAESLEAPAAVPQQPPVPSARPTPAVAPATAGQAYEKRGAANGREIKAAIASKGRKQTDAGNAAASRYSGAVASKLARANRRVSKSAQTTARNNALVAFEVLADGSIVDLHLAKSSGSQELDQFALDLVRKQAPFPPIPPETGLLSWRFKAPIGPF</sequence>
<evidence type="ECO:0000313" key="13">
    <source>
        <dbReference type="Proteomes" id="UP000556329"/>
    </source>
</evidence>
<feature type="region of interest" description="Disordered" evidence="10">
    <location>
        <begin position="199"/>
        <end position="244"/>
    </location>
</feature>
<evidence type="ECO:0000256" key="6">
    <source>
        <dbReference type="ARBA" id="ARBA00022692"/>
    </source>
</evidence>
<dbReference type="Pfam" id="PF13103">
    <property type="entry name" value="TonB_2"/>
    <property type="match status" value="1"/>
</dbReference>
<dbReference type="PANTHER" id="PTHR33446:SF2">
    <property type="entry name" value="PROTEIN TONB"/>
    <property type="match status" value="1"/>
</dbReference>
<dbReference type="GO" id="GO:0015031">
    <property type="term" value="P:protein transport"/>
    <property type="evidence" value="ECO:0007669"/>
    <property type="project" value="UniProtKB-KW"/>
</dbReference>
<evidence type="ECO:0000256" key="4">
    <source>
        <dbReference type="ARBA" id="ARBA00022475"/>
    </source>
</evidence>
<dbReference type="NCBIfam" id="TIGR01352">
    <property type="entry name" value="tonB_Cterm"/>
    <property type="match status" value="1"/>
</dbReference>
<feature type="compositionally biased region" description="Low complexity" evidence="10">
    <location>
        <begin position="235"/>
        <end position="244"/>
    </location>
</feature>
<dbReference type="SUPFAM" id="SSF74653">
    <property type="entry name" value="TolA/TonB C-terminal domain"/>
    <property type="match status" value="1"/>
</dbReference>
<dbReference type="InterPro" id="IPR037682">
    <property type="entry name" value="TonB_C"/>
</dbReference>
<keyword evidence="6" id="KW-0812">Transmembrane</keyword>
<reference evidence="12 13" key="1">
    <citation type="submission" date="2020-08" db="EMBL/GenBank/DDBJ databases">
        <title>Genomic Encyclopedia of Type Strains, Phase IV (KMG-IV): sequencing the most valuable type-strain genomes for metagenomic binning, comparative biology and taxonomic classification.</title>
        <authorList>
            <person name="Goeker M."/>
        </authorList>
    </citation>
    <scope>NUCLEOTIDE SEQUENCE [LARGE SCALE GENOMIC DNA]</scope>
    <source>
        <strain evidence="12 13">DSM 100039</strain>
    </source>
</reference>